<dbReference type="Proteomes" id="UP000198943">
    <property type="component" value="Unassembled WGS sequence"/>
</dbReference>
<dbReference type="OrthoDB" id="9793253at2"/>
<evidence type="ECO:0000313" key="1">
    <source>
        <dbReference type="EMBL" id="SDC43898.1"/>
    </source>
</evidence>
<keyword evidence="2" id="KW-1185">Reference proteome</keyword>
<dbReference type="EMBL" id="FMYW01000007">
    <property type="protein sequence ID" value="SDC43898.1"/>
    <property type="molecule type" value="Genomic_DNA"/>
</dbReference>
<organism evidence="1 2">
    <name type="scientific">Succiniclasticum ruminis</name>
    <dbReference type="NCBI Taxonomy" id="40841"/>
    <lineage>
        <taxon>Bacteria</taxon>
        <taxon>Bacillati</taxon>
        <taxon>Bacillota</taxon>
        <taxon>Negativicutes</taxon>
        <taxon>Acidaminococcales</taxon>
        <taxon>Acidaminococcaceae</taxon>
        <taxon>Succiniclasticum</taxon>
    </lineage>
</organism>
<gene>
    <name evidence="1" type="ORF">SAMN04487864_107129</name>
</gene>
<evidence type="ECO:0000313" key="2">
    <source>
        <dbReference type="Proteomes" id="UP000198943"/>
    </source>
</evidence>
<accession>A0A1G6LKS1</accession>
<dbReference type="Pfam" id="PF19620">
    <property type="entry name" value="DUF6125"/>
    <property type="match status" value="1"/>
</dbReference>
<dbReference type="RefSeq" id="WP_093730311.1">
    <property type="nucleotide sequence ID" value="NZ_FMYW01000007.1"/>
</dbReference>
<reference evidence="2" key="1">
    <citation type="submission" date="2016-10" db="EMBL/GenBank/DDBJ databases">
        <authorList>
            <person name="Varghese N."/>
            <person name="Submissions S."/>
        </authorList>
    </citation>
    <scope>NUCLEOTIDE SEQUENCE [LARGE SCALE GENOMIC DNA]</scope>
    <source>
        <strain evidence="2">DSM 11005</strain>
    </source>
</reference>
<dbReference type="AlphaFoldDB" id="A0A1G6LKS1"/>
<protein>
    <recommendedName>
        <fullName evidence="3">L-2-amino-thiazoline-4-carboxylic acid hydrolase</fullName>
    </recommendedName>
</protein>
<evidence type="ECO:0008006" key="3">
    <source>
        <dbReference type="Google" id="ProtNLM"/>
    </source>
</evidence>
<sequence length="178" mass="20891">MSHNKALDNLTREQLIELLEIYSKNWLAADGIWFQSVEKRRGMEEAMYHDVEIWKKFTVVEALKLKKFLHLPEHAGLEGLAKALSLRFYANINDDEIRIERNTLFYRMVDCRVQTARKRKGMEFHPCKTVGIVEYGEFARAIDDRITCECVSCFPDITDETCCCSWKFTLVEQEVKTK</sequence>
<name>A0A1G6LKS1_9FIRM</name>
<proteinExistence type="predicted"/>